<keyword evidence="7" id="KW-0411">Iron-sulfur</keyword>
<reference evidence="10 11" key="1">
    <citation type="submission" date="2018-08" db="EMBL/GenBank/DDBJ databases">
        <title>Genome analysis of the thermophilic bacterium of the candidate phylum Aminicenantes from deep subsurface aquifer revealed its physiology and ecological role.</title>
        <authorList>
            <person name="Kadnikov V.V."/>
            <person name="Mardanov A.V."/>
            <person name="Beletsky A.V."/>
            <person name="Karnachuk O.V."/>
            <person name="Ravin N.V."/>
        </authorList>
    </citation>
    <scope>NUCLEOTIDE SEQUENCE [LARGE SCALE GENOMIC DNA]</scope>
    <source>
        <strain evidence="10">BY38</strain>
    </source>
</reference>
<evidence type="ECO:0000256" key="3">
    <source>
        <dbReference type="ARBA" id="ARBA00022679"/>
    </source>
</evidence>
<evidence type="ECO:0000313" key="10">
    <source>
        <dbReference type="EMBL" id="RFT15174.1"/>
    </source>
</evidence>
<dbReference type="SFLD" id="SFLDG01123">
    <property type="entry name" value="methyltransferase_(Class_B)"/>
    <property type="match status" value="1"/>
</dbReference>
<dbReference type="PROSITE" id="PS51332">
    <property type="entry name" value="B12_BINDING"/>
    <property type="match status" value="1"/>
</dbReference>
<dbReference type="SFLD" id="SFLDS00029">
    <property type="entry name" value="Radical_SAM"/>
    <property type="match status" value="1"/>
</dbReference>
<accession>A0A3E2BKF8</accession>
<feature type="domain" description="B12-binding" evidence="8">
    <location>
        <begin position="5"/>
        <end position="134"/>
    </location>
</feature>
<dbReference type="GO" id="GO:0032259">
    <property type="term" value="P:methylation"/>
    <property type="evidence" value="ECO:0007669"/>
    <property type="project" value="UniProtKB-KW"/>
</dbReference>
<protein>
    <submittedName>
        <fullName evidence="10">BchE/P-methylase family protein</fullName>
    </submittedName>
</protein>
<dbReference type="InterPro" id="IPR023404">
    <property type="entry name" value="rSAM_horseshoe"/>
</dbReference>
<evidence type="ECO:0000259" key="8">
    <source>
        <dbReference type="PROSITE" id="PS51332"/>
    </source>
</evidence>
<dbReference type="InterPro" id="IPR036724">
    <property type="entry name" value="Cobalamin-bd_sf"/>
</dbReference>
<evidence type="ECO:0000256" key="7">
    <source>
        <dbReference type="ARBA" id="ARBA00023014"/>
    </source>
</evidence>
<evidence type="ECO:0000259" key="9">
    <source>
        <dbReference type="PROSITE" id="PS51918"/>
    </source>
</evidence>
<dbReference type="PANTHER" id="PTHR43409">
    <property type="entry name" value="ANAEROBIC MAGNESIUM-PROTOPORPHYRIN IX MONOMETHYL ESTER CYCLASE-RELATED"/>
    <property type="match status" value="1"/>
</dbReference>
<proteinExistence type="predicted"/>
<keyword evidence="4" id="KW-0949">S-adenosyl-L-methionine</keyword>
<dbReference type="SMART" id="SM00729">
    <property type="entry name" value="Elp3"/>
    <property type="match status" value="1"/>
</dbReference>
<dbReference type="GO" id="GO:0005829">
    <property type="term" value="C:cytosol"/>
    <property type="evidence" value="ECO:0007669"/>
    <property type="project" value="TreeGrafter"/>
</dbReference>
<keyword evidence="2 10" id="KW-0489">Methyltransferase</keyword>
<comment type="caution">
    <text evidence="10">The sequence shown here is derived from an EMBL/GenBank/DDBJ whole genome shotgun (WGS) entry which is preliminary data.</text>
</comment>
<comment type="cofactor">
    <cofactor evidence="1">
        <name>[4Fe-4S] cluster</name>
        <dbReference type="ChEBI" id="CHEBI:49883"/>
    </cofactor>
</comment>
<dbReference type="Gene3D" id="3.80.30.20">
    <property type="entry name" value="tm_1862 like domain"/>
    <property type="match status" value="1"/>
</dbReference>
<dbReference type="InterPro" id="IPR007197">
    <property type="entry name" value="rSAM"/>
</dbReference>
<dbReference type="CDD" id="cd01335">
    <property type="entry name" value="Radical_SAM"/>
    <property type="match status" value="1"/>
</dbReference>
<dbReference type="EMBL" id="QUAH01000012">
    <property type="protein sequence ID" value="RFT15174.1"/>
    <property type="molecule type" value="Genomic_DNA"/>
</dbReference>
<keyword evidence="3" id="KW-0808">Transferase</keyword>
<dbReference type="GO" id="GO:0046872">
    <property type="term" value="F:metal ion binding"/>
    <property type="evidence" value="ECO:0007669"/>
    <property type="project" value="UniProtKB-KW"/>
</dbReference>
<dbReference type="GO" id="GO:0031419">
    <property type="term" value="F:cobalamin binding"/>
    <property type="evidence" value="ECO:0007669"/>
    <property type="project" value="InterPro"/>
</dbReference>
<dbReference type="InterPro" id="IPR006158">
    <property type="entry name" value="Cobalamin-bd"/>
</dbReference>
<dbReference type="InterPro" id="IPR051198">
    <property type="entry name" value="BchE-like"/>
</dbReference>
<dbReference type="PANTHER" id="PTHR43409:SF7">
    <property type="entry name" value="BLL1977 PROTEIN"/>
    <property type="match status" value="1"/>
</dbReference>
<name>A0A3E2BKF8_9BACT</name>
<gene>
    <name evidence="10" type="ORF">OP8BY_0638</name>
</gene>
<dbReference type="Pfam" id="PF04055">
    <property type="entry name" value="Radical_SAM"/>
    <property type="match status" value="1"/>
</dbReference>
<dbReference type="AlphaFoldDB" id="A0A3E2BKF8"/>
<evidence type="ECO:0000256" key="6">
    <source>
        <dbReference type="ARBA" id="ARBA00023004"/>
    </source>
</evidence>
<dbReference type="GO" id="GO:0008168">
    <property type="term" value="F:methyltransferase activity"/>
    <property type="evidence" value="ECO:0007669"/>
    <property type="project" value="UniProtKB-KW"/>
</dbReference>
<dbReference type="PROSITE" id="PS51918">
    <property type="entry name" value="RADICAL_SAM"/>
    <property type="match status" value="1"/>
</dbReference>
<evidence type="ECO:0000256" key="2">
    <source>
        <dbReference type="ARBA" id="ARBA00022603"/>
    </source>
</evidence>
<feature type="domain" description="Radical SAM core" evidence="9">
    <location>
        <begin position="175"/>
        <end position="395"/>
    </location>
</feature>
<keyword evidence="6" id="KW-0408">Iron</keyword>
<dbReference type="InterPro" id="IPR058240">
    <property type="entry name" value="rSAM_sf"/>
</dbReference>
<dbReference type="SUPFAM" id="SSF52242">
    <property type="entry name" value="Cobalamin (vitamin B12)-binding domain"/>
    <property type="match status" value="1"/>
</dbReference>
<dbReference type="SUPFAM" id="SSF102114">
    <property type="entry name" value="Radical SAM enzymes"/>
    <property type="match status" value="1"/>
</dbReference>
<sequence length="459" mass="51877">MTIKTIAFIEAGSPGSHIFSKFPLPRLGSVLLSTMLRDRGYRVRVFIEDVAEPDWAFVENSDLVCISTITSTAVRAYAIADRIRALGIPVVMGGPHVTFLAEEALEHASFVVRGEGEGPLLELVSSLETGRPTLSDIRGLSYRDTDGHPVHNPPAGFIQDLDSLPEPDFSLVHNWKPSRSYPVSTSRGCPYGCKFCSVIQMFGRKYRFKSVEATLSELKHVNAVSRATKFIVDDNFAADLNRAKEICRGLLAEKIKMTWSTQVRVDVARDRKLLRLMADSGCHTLYIGFESINPRTLAAYQKKQDLKDIIYSIQKIRDHGIHIHGMFVLGADTDDVDTIRKTADFARRHHIDTVQFLILTPLPGTPLYAEMVENKKLIHTNWSKYDAHHVVYRPATMSPVTLQVETFKAMARFYSWKYILKHLATLHFHYAALGVFGKTTIRRFLKNLEFELQELLPQT</sequence>
<evidence type="ECO:0000256" key="1">
    <source>
        <dbReference type="ARBA" id="ARBA00001966"/>
    </source>
</evidence>
<organism evidence="10 11">
    <name type="scientific">Candidatus Saccharicenans subterraneus</name>
    <dbReference type="NCBI Taxonomy" id="2508984"/>
    <lineage>
        <taxon>Bacteria</taxon>
        <taxon>Candidatus Aminicenantota</taxon>
        <taxon>Candidatus Aminicenantia</taxon>
        <taxon>Candidatus Aminicenantales</taxon>
        <taxon>Candidatus Saccharicenantaceae</taxon>
        <taxon>Candidatus Saccharicenans</taxon>
    </lineage>
</organism>
<dbReference type="Gene3D" id="3.40.50.280">
    <property type="entry name" value="Cobalamin-binding domain"/>
    <property type="match status" value="1"/>
</dbReference>
<dbReference type="GO" id="GO:0051539">
    <property type="term" value="F:4 iron, 4 sulfur cluster binding"/>
    <property type="evidence" value="ECO:0007669"/>
    <property type="project" value="UniProtKB-KW"/>
</dbReference>
<keyword evidence="5" id="KW-0479">Metal-binding</keyword>
<evidence type="ECO:0000256" key="4">
    <source>
        <dbReference type="ARBA" id="ARBA00022691"/>
    </source>
</evidence>
<dbReference type="CDD" id="cd02068">
    <property type="entry name" value="radical_SAM_B12_BD"/>
    <property type="match status" value="1"/>
</dbReference>
<dbReference type="SFLD" id="SFLDG01082">
    <property type="entry name" value="B12-binding_domain_containing"/>
    <property type="match status" value="1"/>
</dbReference>
<dbReference type="InterPro" id="IPR034466">
    <property type="entry name" value="Methyltransferase_Class_B"/>
</dbReference>
<dbReference type="InterPro" id="IPR006638">
    <property type="entry name" value="Elp3/MiaA/NifB-like_rSAM"/>
</dbReference>
<evidence type="ECO:0000313" key="11">
    <source>
        <dbReference type="Proteomes" id="UP000257323"/>
    </source>
</evidence>
<dbReference type="Pfam" id="PF02310">
    <property type="entry name" value="B12-binding"/>
    <property type="match status" value="1"/>
</dbReference>
<evidence type="ECO:0000256" key="5">
    <source>
        <dbReference type="ARBA" id="ARBA00022723"/>
    </source>
</evidence>
<dbReference type="Proteomes" id="UP000257323">
    <property type="component" value="Unassembled WGS sequence"/>
</dbReference>